<dbReference type="GO" id="GO:0016020">
    <property type="term" value="C:membrane"/>
    <property type="evidence" value="ECO:0007669"/>
    <property type="project" value="InterPro"/>
</dbReference>
<dbReference type="GO" id="GO:0005525">
    <property type="term" value="F:GTP binding"/>
    <property type="evidence" value="ECO:0007669"/>
    <property type="project" value="UniProtKB-KW"/>
</dbReference>
<organism evidence="7 8">
    <name type="scientific">Nephila pilipes</name>
    <name type="common">Giant wood spider</name>
    <name type="synonym">Nephila maculata</name>
    <dbReference type="NCBI Taxonomy" id="299642"/>
    <lineage>
        <taxon>Eukaryota</taxon>
        <taxon>Metazoa</taxon>
        <taxon>Ecdysozoa</taxon>
        <taxon>Arthropoda</taxon>
        <taxon>Chelicerata</taxon>
        <taxon>Arachnida</taxon>
        <taxon>Araneae</taxon>
        <taxon>Araneomorphae</taxon>
        <taxon>Entelegynae</taxon>
        <taxon>Araneoidea</taxon>
        <taxon>Nephilidae</taxon>
        <taxon>Nephila</taxon>
    </lineage>
</organism>
<dbReference type="InterPro" id="IPR001806">
    <property type="entry name" value="Small_GTPase"/>
</dbReference>
<dbReference type="Pfam" id="PF00071">
    <property type="entry name" value="Ras"/>
    <property type="match status" value="1"/>
</dbReference>
<evidence type="ECO:0000256" key="6">
    <source>
        <dbReference type="SAM" id="MobiDB-lite"/>
    </source>
</evidence>
<gene>
    <name evidence="7" type="primary">AVEN_223052_1</name>
    <name evidence="7" type="ORF">NPIL_225571</name>
</gene>
<evidence type="ECO:0000256" key="4">
    <source>
        <dbReference type="ARBA" id="ARBA00023288"/>
    </source>
</evidence>
<dbReference type="Gene3D" id="3.40.50.300">
    <property type="entry name" value="P-loop containing nucleotide triphosphate hydrolases"/>
    <property type="match status" value="1"/>
</dbReference>
<dbReference type="PRINTS" id="PR00449">
    <property type="entry name" value="RASTRNSFRMNG"/>
</dbReference>
<evidence type="ECO:0000256" key="5">
    <source>
        <dbReference type="ARBA" id="ARBA00046278"/>
    </source>
</evidence>
<dbReference type="InterPro" id="IPR027417">
    <property type="entry name" value="P-loop_NTPase"/>
</dbReference>
<name>A0A8X6QMR2_NEPPI</name>
<feature type="region of interest" description="Disordered" evidence="6">
    <location>
        <begin position="110"/>
        <end position="133"/>
    </location>
</feature>
<evidence type="ECO:0000313" key="8">
    <source>
        <dbReference type="Proteomes" id="UP000887013"/>
    </source>
</evidence>
<dbReference type="InterPro" id="IPR020849">
    <property type="entry name" value="Small_GTPase_Ras-type"/>
</dbReference>
<sequence length="133" mass="15168">MLGKMCSLTIQNDDVCDNAPILLVGNKADLVNERQVTPEMVAEIMRQPSRRCRYIETSAKFNDNVSQLFQELLQHAHNLEHPPPPPPPAQSSRRLSRRLSSLGNINFVVRRRSSVPRENEPRERSDHKSCVIS</sequence>
<reference evidence="7" key="1">
    <citation type="submission" date="2020-08" db="EMBL/GenBank/DDBJ databases">
        <title>Multicomponent nature underlies the extraordinary mechanical properties of spider dragline silk.</title>
        <authorList>
            <person name="Kono N."/>
            <person name="Nakamura H."/>
            <person name="Mori M."/>
            <person name="Yoshida Y."/>
            <person name="Ohtoshi R."/>
            <person name="Malay A.D."/>
            <person name="Moran D.A.P."/>
            <person name="Tomita M."/>
            <person name="Numata K."/>
            <person name="Arakawa K."/>
        </authorList>
    </citation>
    <scope>NUCLEOTIDE SEQUENCE</scope>
</reference>
<proteinExistence type="predicted"/>
<keyword evidence="8" id="KW-1185">Reference proteome</keyword>
<feature type="compositionally biased region" description="Basic and acidic residues" evidence="6">
    <location>
        <begin position="115"/>
        <end position="133"/>
    </location>
</feature>
<dbReference type="Proteomes" id="UP000887013">
    <property type="component" value="Unassembled WGS sequence"/>
</dbReference>
<evidence type="ECO:0000256" key="2">
    <source>
        <dbReference type="ARBA" id="ARBA00022741"/>
    </source>
</evidence>
<comment type="subcellular location">
    <subcellularLocation>
        <location evidence="5">Endomembrane system</location>
        <topology evidence="5">Lipid-anchor</topology>
        <orientation evidence="5">Cytoplasmic side</orientation>
    </subcellularLocation>
</comment>
<dbReference type="PANTHER" id="PTHR24070">
    <property type="entry name" value="RAS, DI-RAS, AND RHEB FAMILY MEMBERS OF SMALL GTPASE SUPERFAMILY"/>
    <property type="match status" value="1"/>
</dbReference>
<dbReference type="GO" id="GO:0007165">
    <property type="term" value="P:signal transduction"/>
    <property type="evidence" value="ECO:0007669"/>
    <property type="project" value="InterPro"/>
</dbReference>
<comment type="caution">
    <text evidence="7">The sequence shown here is derived from an EMBL/GenBank/DDBJ whole genome shotgun (WGS) entry which is preliminary data.</text>
</comment>
<dbReference type="EMBL" id="BMAW01083363">
    <property type="protein sequence ID" value="GFU33470.1"/>
    <property type="molecule type" value="Genomic_DNA"/>
</dbReference>
<keyword evidence="3" id="KW-0342">GTP-binding</keyword>
<accession>A0A8X6QMR2</accession>
<dbReference type="GO" id="GO:0003924">
    <property type="term" value="F:GTPase activity"/>
    <property type="evidence" value="ECO:0007669"/>
    <property type="project" value="InterPro"/>
</dbReference>
<evidence type="ECO:0000256" key="3">
    <source>
        <dbReference type="ARBA" id="ARBA00023134"/>
    </source>
</evidence>
<dbReference type="AlphaFoldDB" id="A0A8X6QMR2"/>
<evidence type="ECO:0000256" key="1">
    <source>
        <dbReference type="ARBA" id="ARBA00022481"/>
    </source>
</evidence>
<dbReference type="OrthoDB" id="265044at2759"/>
<keyword evidence="2" id="KW-0547">Nucleotide-binding</keyword>
<keyword evidence="4" id="KW-0449">Lipoprotein</keyword>
<protein>
    <submittedName>
        <fullName evidence="7">Uncharacterized protein</fullName>
    </submittedName>
</protein>
<evidence type="ECO:0000313" key="7">
    <source>
        <dbReference type="EMBL" id="GFU33470.1"/>
    </source>
</evidence>
<keyword evidence="1" id="KW-0488">Methylation</keyword>
<dbReference type="GO" id="GO:0012505">
    <property type="term" value="C:endomembrane system"/>
    <property type="evidence" value="ECO:0007669"/>
    <property type="project" value="UniProtKB-SubCell"/>
</dbReference>
<dbReference type="SUPFAM" id="SSF52540">
    <property type="entry name" value="P-loop containing nucleoside triphosphate hydrolases"/>
    <property type="match status" value="1"/>
</dbReference>
<feature type="region of interest" description="Disordered" evidence="6">
    <location>
        <begin position="74"/>
        <end position="96"/>
    </location>
</feature>
<dbReference type="PROSITE" id="PS51421">
    <property type="entry name" value="RAS"/>
    <property type="match status" value="1"/>
</dbReference>
<dbReference type="PROSITE" id="PS51419">
    <property type="entry name" value="RAB"/>
    <property type="match status" value="1"/>
</dbReference>